<keyword evidence="12" id="KW-1185">Reference proteome</keyword>
<evidence type="ECO:0000313" key="11">
    <source>
        <dbReference type="EMBL" id="KAG8100007.1"/>
    </source>
</evidence>
<dbReference type="GO" id="GO:0005789">
    <property type="term" value="C:endoplasmic reticulum membrane"/>
    <property type="evidence" value="ECO:0007669"/>
    <property type="project" value="UniProtKB-SubCell"/>
</dbReference>
<keyword evidence="5" id="KW-0256">Endoplasmic reticulum</keyword>
<evidence type="ECO:0000259" key="10">
    <source>
        <dbReference type="Pfam" id="PF04389"/>
    </source>
</evidence>
<feature type="domain" description="Peptidase M28" evidence="10">
    <location>
        <begin position="38"/>
        <end position="92"/>
    </location>
</feature>
<keyword evidence="4" id="KW-0732">Signal</keyword>
<evidence type="ECO:0000256" key="1">
    <source>
        <dbReference type="ARBA" id="ARBA00004389"/>
    </source>
</evidence>
<reference evidence="11" key="1">
    <citation type="journal article" date="2021" name="bioRxiv">
        <title>Whole Genome Assembly and Annotation of Northern Wild Rice, Zizania palustris L., Supports a Whole Genome Duplication in the Zizania Genus.</title>
        <authorList>
            <person name="Haas M."/>
            <person name="Kono T."/>
            <person name="Macchietto M."/>
            <person name="Millas R."/>
            <person name="McGilp L."/>
            <person name="Shao M."/>
            <person name="Duquette J."/>
            <person name="Hirsch C.N."/>
            <person name="Kimball J."/>
        </authorList>
    </citation>
    <scope>NUCLEOTIDE SEQUENCE</scope>
    <source>
        <tissue evidence="11">Fresh leaf tissue</tissue>
    </source>
</reference>
<evidence type="ECO:0000256" key="5">
    <source>
        <dbReference type="ARBA" id="ARBA00022824"/>
    </source>
</evidence>
<keyword evidence="6" id="KW-1133">Transmembrane helix</keyword>
<accession>A0A8J5X1N5</accession>
<protein>
    <recommendedName>
        <fullName evidence="9">BOS complex subunit NCLN</fullName>
    </recommendedName>
</protein>
<evidence type="ECO:0000256" key="3">
    <source>
        <dbReference type="ARBA" id="ARBA00022692"/>
    </source>
</evidence>
<comment type="caution">
    <text evidence="11">The sequence shown here is derived from an EMBL/GenBank/DDBJ whole genome shotgun (WGS) entry which is preliminary data.</text>
</comment>
<comment type="similarity">
    <text evidence="2">Belongs to the nicastrin family.</text>
</comment>
<comment type="subcellular location">
    <subcellularLocation>
        <location evidence="1">Endoplasmic reticulum membrane</location>
        <topology evidence="1">Single-pass membrane protein</topology>
    </subcellularLocation>
</comment>
<dbReference type="InterPro" id="IPR016574">
    <property type="entry name" value="Nicalin"/>
</dbReference>
<evidence type="ECO:0000256" key="4">
    <source>
        <dbReference type="ARBA" id="ARBA00022729"/>
    </source>
</evidence>
<evidence type="ECO:0000256" key="6">
    <source>
        <dbReference type="ARBA" id="ARBA00022989"/>
    </source>
</evidence>
<evidence type="ECO:0000256" key="8">
    <source>
        <dbReference type="ARBA" id="ARBA00023180"/>
    </source>
</evidence>
<keyword evidence="7" id="KW-0472">Membrane</keyword>
<dbReference type="AlphaFoldDB" id="A0A8J5X1N5"/>
<dbReference type="PANTHER" id="PTHR31826">
    <property type="entry name" value="NICALIN"/>
    <property type="match status" value="1"/>
</dbReference>
<evidence type="ECO:0000313" key="12">
    <source>
        <dbReference type="Proteomes" id="UP000729402"/>
    </source>
</evidence>
<keyword evidence="3" id="KW-0812">Transmembrane</keyword>
<dbReference type="EMBL" id="JAAALK010000079">
    <property type="protein sequence ID" value="KAG8100007.1"/>
    <property type="molecule type" value="Genomic_DNA"/>
</dbReference>
<keyword evidence="8" id="KW-0325">Glycoprotein</keyword>
<dbReference type="OrthoDB" id="5913609at2759"/>
<dbReference type="InterPro" id="IPR007484">
    <property type="entry name" value="Peptidase_M28"/>
</dbReference>
<evidence type="ECO:0000256" key="2">
    <source>
        <dbReference type="ARBA" id="ARBA00007717"/>
    </source>
</evidence>
<proteinExistence type="inferred from homology"/>
<evidence type="ECO:0000256" key="7">
    <source>
        <dbReference type="ARBA" id="ARBA00023136"/>
    </source>
</evidence>
<dbReference type="InterPro" id="IPR018247">
    <property type="entry name" value="EF_Hand_1_Ca_BS"/>
</dbReference>
<organism evidence="11 12">
    <name type="scientific">Zizania palustris</name>
    <name type="common">Northern wild rice</name>
    <dbReference type="NCBI Taxonomy" id="103762"/>
    <lineage>
        <taxon>Eukaryota</taxon>
        <taxon>Viridiplantae</taxon>
        <taxon>Streptophyta</taxon>
        <taxon>Embryophyta</taxon>
        <taxon>Tracheophyta</taxon>
        <taxon>Spermatophyta</taxon>
        <taxon>Magnoliopsida</taxon>
        <taxon>Liliopsida</taxon>
        <taxon>Poales</taxon>
        <taxon>Poaceae</taxon>
        <taxon>BOP clade</taxon>
        <taxon>Oryzoideae</taxon>
        <taxon>Oryzeae</taxon>
        <taxon>Zizaniinae</taxon>
        <taxon>Zizania</taxon>
    </lineage>
</organism>
<dbReference type="PROSITE" id="PS00018">
    <property type="entry name" value="EF_HAND_1"/>
    <property type="match status" value="1"/>
</dbReference>
<dbReference type="Proteomes" id="UP000729402">
    <property type="component" value="Unassembled WGS sequence"/>
</dbReference>
<dbReference type="Pfam" id="PF04389">
    <property type="entry name" value="Peptidase_M28"/>
    <property type="match status" value="1"/>
</dbReference>
<gene>
    <name evidence="11" type="ORF">GUJ93_ZPchr0013g36158</name>
</gene>
<reference evidence="11" key="2">
    <citation type="submission" date="2021-02" db="EMBL/GenBank/DDBJ databases">
        <authorList>
            <person name="Kimball J.A."/>
            <person name="Haas M.W."/>
            <person name="Macchietto M."/>
            <person name="Kono T."/>
            <person name="Duquette J."/>
            <person name="Shao M."/>
        </authorList>
    </citation>
    <scope>NUCLEOTIDE SEQUENCE</scope>
    <source>
        <tissue evidence="11">Fresh leaf tissue</tissue>
    </source>
</reference>
<dbReference type="GO" id="GO:0009966">
    <property type="term" value="P:regulation of signal transduction"/>
    <property type="evidence" value="ECO:0007669"/>
    <property type="project" value="InterPro"/>
</dbReference>
<sequence length="216" mass="24224">MVSCADIIIYAALDAISELIHNFHRKNFTIEELVILSGEGDTEQLPTIAIVANYDTFGAAPELSVGSDSNGSGVVALLEIARFFSRLYSNPKTRGKYNLLFGLTSCGPYNYNGTNKDFSDVSKEIGVSVGIKYKKINVSNPRRNFVESMTRYSILSYFLSFSRCLRTGDAWHCLCKGFNPRTREQQLFDINRHHGISHYLDEEATNHTARLDLGSY</sequence>
<evidence type="ECO:0000256" key="9">
    <source>
        <dbReference type="ARBA" id="ARBA00034873"/>
    </source>
</evidence>
<name>A0A8J5X1N5_ZIZPA</name>